<keyword evidence="2" id="KW-1185">Reference proteome</keyword>
<dbReference type="InterPro" id="IPR005331">
    <property type="entry name" value="Sulfotransferase"/>
</dbReference>
<evidence type="ECO:0000313" key="2">
    <source>
        <dbReference type="Proteomes" id="UP001500956"/>
    </source>
</evidence>
<dbReference type="Proteomes" id="UP001500956">
    <property type="component" value="Unassembled WGS sequence"/>
</dbReference>
<dbReference type="Gene3D" id="3.40.50.300">
    <property type="entry name" value="P-loop containing nucleotide triphosphate hydrolases"/>
    <property type="match status" value="1"/>
</dbReference>
<reference evidence="2" key="1">
    <citation type="journal article" date="2019" name="Int. J. Syst. Evol. Microbiol.">
        <title>The Global Catalogue of Microorganisms (GCM) 10K type strain sequencing project: providing services to taxonomists for standard genome sequencing and annotation.</title>
        <authorList>
            <consortium name="The Broad Institute Genomics Platform"/>
            <consortium name="The Broad Institute Genome Sequencing Center for Infectious Disease"/>
            <person name="Wu L."/>
            <person name="Ma J."/>
        </authorList>
    </citation>
    <scope>NUCLEOTIDE SEQUENCE [LARGE SCALE GENOMIC DNA]</scope>
    <source>
        <strain evidence="2">JCM 18063</strain>
    </source>
</reference>
<comment type="caution">
    <text evidence="1">The sequence shown here is derived from an EMBL/GenBank/DDBJ whole genome shotgun (WGS) entry which is preliminary data.</text>
</comment>
<dbReference type="Pfam" id="PF03567">
    <property type="entry name" value="Sulfotransfer_2"/>
    <property type="match status" value="1"/>
</dbReference>
<dbReference type="SUPFAM" id="SSF52540">
    <property type="entry name" value="P-loop containing nucleoside triphosphate hydrolases"/>
    <property type="match status" value="1"/>
</dbReference>
<name>A0ABP8Y3V5_9MICO</name>
<sequence length="208" mass="24524">MPIYLRDDKSVLFVHVPKTGGSSIETALRRSDFNQYDRDSATGTDQPNWFRRCSPQHIHAERLRETYRIKRFTAVFLVVRDPIARFRSEVAHRARKHRIRFTDESVESWTRTMFAKYQKDPYVLDNHLRPQSEFVLRKAQVYRYEDGLSAALADLDKRFDLAIDTEVPHRLNSGERRPGFSSSDVPISRGTEALLREFYREDFEAFGY</sequence>
<dbReference type="EMBL" id="BAABID010000004">
    <property type="protein sequence ID" value="GAA4719413.1"/>
    <property type="molecule type" value="Genomic_DNA"/>
</dbReference>
<gene>
    <name evidence="1" type="ORF">GCM10023216_05060</name>
</gene>
<organism evidence="1 2">
    <name type="scientific">Isoptericola chiayiensis</name>
    <dbReference type="NCBI Taxonomy" id="579446"/>
    <lineage>
        <taxon>Bacteria</taxon>
        <taxon>Bacillati</taxon>
        <taxon>Actinomycetota</taxon>
        <taxon>Actinomycetes</taxon>
        <taxon>Micrococcales</taxon>
        <taxon>Promicromonosporaceae</taxon>
        <taxon>Isoptericola</taxon>
    </lineage>
</organism>
<dbReference type="RefSeq" id="WP_172148754.1">
    <property type="nucleotide sequence ID" value="NZ_BAABID010000004.1"/>
</dbReference>
<evidence type="ECO:0008006" key="3">
    <source>
        <dbReference type="Google" id="ProtNLM"/>
    </source>
</evidence>
<accession>A0ABP8Y3V5</accession>
<protein>
    <recommendedName>
        <fullName evidence="3">Sulfotransferase family protein</fullName>
    </recommendedName>
</protein>
<evidence type="ECO:0000313" key="1">
    <source>
        <dbReference type="EMBL" id="GAA4719413.1"/>
    </source>
</evidence>
<dbReference type="InterPro" id="IPR027417">
    <property type="entry name" value="P-loop_NTPase"/>
</dbReference>
<proteinExistence type="predicted"/>